<dbReference type="Gene3D" id="3.40.50.150">
    <property type="entry name" value="Vaccinia Virus protein VP39"/>
    <property type="match status" value="1"/>
</dbReference>
<sequence>MCTTVISKYDSKTLNMQHKEDWAADWSAQSFDDLKKIAEGIKSYDDYSYQCSTHITTLNDVINIAGVESVIEFGGGYWSTSLLLGKCGAVTTVEQGQHVPEEVNNAWADKLGKLYQGNHKWKFIKSPGAHDWKKLEFGKCDMVFIDGFPTARHEILQYFIDNDCPVIVAHDTEHDGFHWSDVNIRDYRRVDYCGCKINRTSLWTKDSSLIGELVKSPDYVLVTEDMANVFKSSLKKVISFSLWGSDPMYWEGAFKNIELAGVLYPGWTCRFYVDATSPLPSIRMLGQSDCEMILMEPSDEFAGLFWRFYAAEDADVMICRDADSRLSGREVDAVERWLQTEKFFHIMRDHPHHTSLIMGGMWGCRNMEGIRELIDQYQYKCLKGTDQLFLAQVIYPQVKGYAVIHDSYNLFGDGVDFPTSRTGSEFVGRSFDQHDVAR</sequence>
<organism evidence="1 2">
    <name type="scientific">Chitinophaga lutea</name>
    <dbReference type="NCBI Taxonomy" id="2488634"/>
    <lineage>
        <taxon>Bacteria</taxon>
        <taxon>Pseudomonadati</taxon>
        <taxon>Bacteroidota</taxon>
        <taxon>Chitinophagia</taxon>
        <taxon>Chitinophagales</taxon>
        <taxon>Chitinophagaceae</taxon>
        <taxon>Chitinophaga</taxon>
    </lineage>
</organism>
<dbReference type="Proteomes" id="UP000278351">
    <property type="component" value="Unassembled WGS sequence"/>
</dbReference>
<dbReference type="EMBL" id="RPDH01000001">
    <property type="protein sequence ID" value="RPE12267.1"/>
    <property type="molecule type" value="Genomic_DNA"/>
</dbReference>
<gene>
    <name evidence="1" type="ORF">EGT74_01545</name>
</gene>
<keyword evidence="2" id="KW-1185">Reference proteome</keyword>
<reference evidence="1 2" key="1">
    <citation type="submission" date="2018-11" db="EMBL/GenBank/DDBJ databases">
        <title>Chitinophaga lutea sp.nov., isolate from arsenic contaminated soil.</title>
        <authorList>
            <person name="Zong Y."/>
        </authorList>
    </citation>
    <scope>NUCLEOTIDE SEQUENCE [LARGE SCALE GENOMIC DNA]</scope>
    <source>
        <strain evidence="1 2">ZY74</strain>
    </source>
</reference>
<name>A0A3N4Q879_9BACT</name>
<protein>
    <submittedName>
        <fullName evidence="1">Uncharacterized protein</fullName>
    </submittedName>
</protein>
<proteinExistence type="predicted"/>
<comment type="caution">
    <text evidence="1">The sequence shown here is derived from an EMBL/GenBank/DDBJ whole genome shotgun (WGS) entry which is preliminary data.</text>
</comment>
<dbReference type="InterPro" id="IPR029063">
    <property type="entry name" value="SAM-dependent_MTases_sf"/>
</dbReference>
<evidence type="ECO:0000313" key="1">
    <source>
        <dbReference type="EMBL" id="RPE12267.1"/>
    </source>
</evidence>
<evidence type="ECO:0000313" key="2">
    <source>
        <dbReference type="Proteomes" id="UP000278351"/>
    </source>
</evidence>
<dbReference type="AlphaFoldDB" id="A0A3N4Q879"/>
<accession>A0A3N4Q879</accession>